<dbReference type="Proteomes" id="UP000070383">
    <property type="component" value="Unassembled WGS sequence"/>
</dbReference>
<feature type="transmembrane region" description="Helical" evidence="1">
    <location>
        <begin position="46"/>
        <end position="64"/>
    </location>
</feature>
<dbReference type="PATRIC" id="fig|33036.3.peg.1795"/>
<evidence type="ECO:0000259" key="2">
    <source>
        <dbReference type="Pfam" id="PF18923"/>
    </source>
</evidence>
<feature type="transmembrane region" description="Helical" evidence="1">
    <location>
        <begin position="76"/>
        <end position="93"/>
    </location>
</feature>
<keyword evidence="1" id="KW-0472">Membrane</keyword>
<evidence type="ECO:0000313" key="4">
    <source>
        <dbReference type="Proteomes" id="UP000070383"/>
    </source>
</evidence>
<reference evidence="4" key="1">
    <citation type="submission" date="2016-01" db="EMBL/GenBank/DDBJ databases">
        <authorList>
            <person name="Mitreva M."/>
            <person name="Pepin K.H."/>
            <person name="Mihindukulasuriya K.A."/>
            <person name="Fulton R."/>
            <person name="Fronick C."/>
            <person name="O'Laughlin M."/>
            <person name="Miner T."/>
            <person name="Herter B."/>
            <person name="Rosa B.A."/>
            <person name="Cordes M."/>
            <person name="Tomlinson C."/>
            <person name="Wollam A."/>
            <person name="Palsikar V.B."/>
            <person name="Mardis E.R."/>
            <person name="Wilson R.K."/>
        </authorList>
    </citation>
    <scope>NUCLEOTIDE SEQUENCE [LARGE SCALE GENOMIC DNA]</scope>
    <source>
        <strain evidence="4">MJR8151</strain>
    </source>
</reference>
<proteinExistence type="predicted"/>
<dbReference type="AlphaFoldDB" id="A0A133KA36"/>
<dbReference type="OrthoDB" id="1711113at2"/>
<protein>
    <recommendedName>
        <fullName evidence="2">DUF5673 domain-containing protein</fullName>
    </recommendedName>
</protein>
<dbReference type="InterPro" id="IPR043730">
    <property type="entry name" value="DUF5673"/>
</dbReference>
<keyword evidence="4" id="KW-1185">Reference proteome</keyword>
<accession>A0A133KA36</accession>
<keyword evidence="1" id="KW-1133">Transmembrane helix</keyword>
<comment type="caution">
    <text evidence="3">The sequence shown here is derived from an EMBL/GenBank/DDBJ whole genome shotgun (WGS) entry which is preliminary data.</text>
</comment>
<dbReference type="Pfam" id="PF18923">
    <property type="entry name" value="DUF5673"/>
    <property type="match status" value="1"/>
</dbReference>
<dbReference type="RefSeq" id="WP_060929887.1">
    <property type="nucleotide sequence ID" value="NZ_CAMPNK010000053.1"/>
</dbReference>
<sequence length="164" mass="18748">MGKSLDSMIVILYGAIVVFFLYRIYKLLGYRKSLSGEIKSFDRPSSSFEIILFSVLIITGAVNLYTGFQQGNNKNMLTSVIMIILAFVFMISTKAKLMIGENAIIANSNLRSYKEIRKWGFDTKNSELILLVKDQKGELRETTKVKKEDIEEINSLIRRYKLGK</sequence>
<dbReference type="EMBL" id="LRPM01000086">
    <property type="protein sequence ID" value="KWZ76413.1"/>
    <property type="molecule type" value="Genomic_DNA"/>
</dbReference>
<organism evidence="3 4">
    <name type="scientific">Anaerococcus tetradius</name>
    <dbReference type="NCBI Taxonomy" id="33036"/>
    <lineage>
        <taxon>Bacteria</taxon>
        <taxon>Bacillati</taxon>
        <taxon>Bacillota</taxon>
        <taxon>Tissierellia</taxon>
        <taxon>Tissierellales</taxon>
        <taxon>Peptoniphilaceae</taxon>
        <taxon>Anaerococcus</taxon>
    </lineage>
</organism>
<keyword evidence="1" id="KW-0812">Transmembrane</keyword>
<gene>
    <name evidence="3" type="ORF">HMPREF3200_01817</name>
</gene>
<name>A0A133KA36_9FIRM</name>
<feature type="domain" description="DUF5673" evidence="2">
    <location>
        <begin position="96"/>
        <end position="161"/>
    </location>
</feature>
<evidence type="ECO:0000256" key="1">
    <source>
        <dbReference type="SAM" id="Phobius"/>
    </source>
</evidence>
<feature type="transmembrane region" description="Helical" evidence="1">
    <location>
        <begin position="6"/>
        <end position="25"/>
    </location>
</feature>
<evidence type="ECO:0000313" key="3">
    <source>
        <dbReference type="EMBL" id="KWZ76413.1"/>
    </source>
</evidence>
<dbReference type="STRING" id="33036.HMPREF3200_01817"/>